<gene>
    <name evidence="3" type="ORF">MVEN_02050600</name>
</gene>
<dbReference type="Proteomes" id="UP000620124">
    <property type="component" value="Unassembled WGS sequence"/>
</dbReference>
<protein>
    <recommendedName>
        <fullName evidence="2">Vacuolar sorting protein 39/Transforming growth factor beta receptor-associated domain-containing protein</fullName>
    </recommendedName>
</protein>
<evidence type="ECO:0000313" key="4">
    <source>
        <dbReference type="Proteomes" id="UP000620124"/>
    </source>
</evidence>
<evidence type="ECO:0000313" key="3">
    <source>
        <dbReference type="EMBL" id="KAF7338253.1"/>
    </source>
</evidence>
<dbReference type="InterPro" id="IPR032914">
    <property type="entry name" value="Vam6/VPS39/TRAP1"/>
</dbReference>
<accession>A0A8H6XBI3</accession>
<comment type="caution">
    <text evidence="3">The sequence shown here is derived from an EMBL/GenBank/DDBJ whole genome shotgun (WGS) entry which is preliminary data.</text>
</comment>
<evidence type="ECO:0000259" key="2">
    <source>
        <dbReference type="Pfam" id="PF10366"/>
    </source>
</evidence>
<sequence length="711" mass="80073">MFRALSSTFPKSGILLLGSSVQSLVPSTLISQAESLLDSHRIEEAVDLADQQRRKLQGTVIPDEDEVEELRYVYQRIGFQCFTETLFEDAGKNLFNGDLDPRVLVSYYPELRGSLFNANDTMDVYAGVAERMPREASVDEIIVANLVRNYSPYLKPNTQTAPPTAELRKILGMAAVEMLELFLRKCRTRRTVEGKRKADTSYPVVDTVLAKIYAQAEKTKELYVLLQEPHEIVLSEIEPVLKQTGQYNALCMLYKQTGDDENLLQVWAKLVEGEWTDEDIKDPIEDMLNLLNNSKNRILTQKWGLWLTRRDPERGIRLLMPRETGKRPHRPEDDLALLEQIREANPAAGAQFLEYLVLQKRSSSRDLHTRLAMVCVDQLLDALKDEDISKLWRAKWSSYASSRSESTTTFFLYFAKYTPDSPAKLVRLKTVLFLQGSSLYDAELIRERLVPLSKPLIFLTAVQCAQFPPKLGNHRAALSALVHDLHDSLSAEAYCTLGGDVVPGKVIQDICADTTLGLGMWASGLSSKGRQKTVDANDDGLLKRKELLKILLEVYMSDEEASAERAARLVNSQAMNLDVSDVIPTLPPKWPLKVMSSFLARSFRRTVHARQEGRIVKAIAFGQNLDVSIYLFIIFYLDLGTEFLSSQVKDRTWHILREEGMVVEEAVDDDEGDGADYDEKGGVVEKIAAEPQEKGSVPWTAEPDVAPLHVT</sequence>
<feature type="region of interest" description="Disordered" evidence="1">
    <location>
        <begin position="688"/>
        <end position="711"/>
    </location>
</feature>
<dbReference type="GO" id="GO:0016020">
    <property type="term" value="C:membrane"/>
    <property type="evidence" value="ECO:0007669"/>
    <property type="project" value="TreeGrafter"/>
</dbReference>
<dbReference type="GO" id="GO:0006914">
    <property type="term" value="P:autophagy"/>
    <property type="evidence" value="ECO:0007669"/>
    <property type="project" value="TreeGrafter"/>
</dbReference>
<dbReference type="AlphaFoldDB" id="A0A8H6XBI3"/>
<keyword evidence="4" id="KW-1185">Reference proteome</keyword>
<feature type="domain" description="Vacuolar sorting protein 39/Transforming growth factor beta receptor-associated" evidence="2">
    <location>
        <begin position="205"/>
        <end position="294"/>
    </location>
</feature>
<reference evidence="3" key="1">
    <citation type="submission" date="2020-05" db="EMBL/GenBank/DDBJ databases">
        <title>Mycena genomes resolve the evolution of fungal bioluminescence.</title>
        <authorList>
            <person name="Tsai I.J."/>
        </authorList>
    </citation>
    <scope>NUCLEOTIDE SEQUENCE</scope>
    <source>
        <strain evidence="3">CCC161011</strain>
    </source>
</reference>
<dbReference type="GO" id="GO:0005737">
    <property type="term" value="C:cytoplasm"/>
    <property type="evidence" value="ECO:0007669"/>
    <property type="project" value="TreeGrafter"/>
</dbReference>
<dbReference type="InterPro" id="IPR019452">
    <property type="entry name" value="VPS39/TGF_beta_rcpt-assoc_1"/>
</dbReference>
<evidence type="ECO:0000256" key="1">
    <source>
        <dbReference type="SAM" id="MobiDB-lite"/>
    </source>
</evidence>
<dbReference type="Pfam" id="PF10366">
    <property type="entry name" value="Vps39_1"/>
    <property type="match status" value="1"/>
</dbReference>
<dbReference type="PANTHER" id="PTHR12894">
    <property type="entry name" value="CNH DOMAIN CONTAINING"/>
    <property type="match status" value="1"/>
</dbReference>
<dbReference type="PANTHER" id="PTHR12894:SF27">
    <property type="entry name" value="TRANSFORMING GROWTH FACTOR-BETA RECEPTOR-ASSOCIATED PROTEIN 1"/>
    <property type="match status" value="1"/>
</dbReference>
<name>A0A8H6XBI3_9AGAR</name>
<proteinExistence type="predicted"/>
<organism evidence="3 4">
    <name type="scientific">Mycena venus</name>
    <dbReference type="NCBI Taxonomy" id="2733690"/>
    <lineage>
        <taxon>Eukaryota</taxon>
        <taxon>Fungi</taxon>
        <taxon>Dikarya</taxon>
        <taxon>Basidiomycota</taxon>
        <taxon>Agaricomycotina</taxon>
        <taxon>Agaricomycetes</taxon>
        <taxon>Agaricomycetidae</taxon>
        <taxon>Agaricales</taxon>
        <taxon>Marasmiineae</taxon>
        <taxon>Mycenaceae</taxon>
        <taxon>Mycena</taxon>
    </lineage>
</organism>
<dbReference type="EMBL" id="JACAZI010000021">
    <property type="protein sequence ID" value="KAF7338253.1"/>
    <property type="molecule type" value="Genomic_DNA"/>
</dbReference>
<dbReference type="GO" id="GO:0034058">
    <property type="term" value="P:endosomal vesicle fusion"/>
    <property type="evidence" value="ECO:0007669"/>
    <property type="project" value="TreeGrafter"/>
</dbReference>
<dbReference type="OrthoDB" id="10258882at2759"/>